<comment type="subcellular location">
    <subcellularLocation>
        <location evidence="1">Nucleus</location>
    </subcellularLocation>
</comment>
<accession>A0ABR0DDT7</accession>
<dbReference type="PANTHER" id="PTHR33124:SF43">
    <property type="entry name" value="TRANSCRIPTION FACTOR PAR2"/>
    <property type="match status" value="1"/>
</dbReference>
<sequence>MEIPNSISTIPTIDLESTPTLAKSKSQKNPENFTQNSSFQDSAAAVPRRLRRCRSRAKRNSDEKNKSTTAGEDSGSDEKIEVEKKIVALQKIVPGGETLTAENLFEETAEYILSLQCQVKALRFLSDFVEGKGKEKRKLGA</sequence>
<evidence type="ECO:0000256" key="5">
    <source>
        <dbReference type="SAM" id="MobiDB-lite"/>
    </source>
</evidence>
<gene>
    <name evidence="6" type="ORF">RD792_006450</name>
</gene>
<evidence type="ECO:0000256" key="1">
    <source>
        <dbReference type="ARBA" id="ARBA00004123"/>
    </source>
</evidence>
<dbReference type="CDD" id="cd11444">
    <property type="entry name" value="bHLH_AtIBH1_like"/>
    <property type="match status" value="1"/>
</dbReference>
<keyword evidence="2" id="KW-0805">Transcription regulation</keyword>
<dbReference type="Proteomes" id="UP001291926">
    <property type="component" value="Unassembled WGS sequence"/>
</dbReference>
<reference evidence="6 7" key="1">
    <citation type="journal article" date="2023" name="bioRxiv">
        <title>Genome report: Whole genome sequence and annotation of Penstemon davidsonii.</title>
        <authorList>
            <person name="Ostevik K.L."/>
            <person name="Alabady M."/>
            <person name="Zhang M."/>
            <person name="Rausher M.D."/>
        </authorList>
    </citation>
    <scope>NUCLEOTIDE SEQUENCE [LARGE SCALE GENOMIC DNA]</scope>
    <source>
        <strain evidence="6">DNT005</strain>
        <tissue evidence="6">Whole leaf</tissue>
    </source>
</reference>
<comment type="caution">
    <text evidence="6">The sequence shown here is derived from an EMBL/GenBank/DDBJ whole genome shotgun (WGS) entry which is preliminary data.</text>
</comment>
<evidence type="ECO:0000313" key="7">
    <source>
        <dbReference type="Proteomes" id="UP001291926"/>
    </source>
</evidence>
<keyword evidence="4" id="KW-0539">Nucleus</keyword>
<organism evidence="6 7">
    <name type="scientific">Penstemon davidsonii</name>
    <dbReference type="NCBI Taxonomy" id="160366"/>
    <lineage>
        <taxon>Eukaryota</taxon>
        <taxon>Viridiplantae</taxon>
        <taxon>Streptophyta</taxon>
        <taxon>Embryophyta</taxon>
        <taxon>Tracheophyta</taxon>
        <taxon>Spermatophyta</taxon>
        <taxon>Magnoliopsida</taxon>
        <taxon>eudicotyledons</taxon>
        <taxon>Gunneridae</taxon>
        <taxon>Pentapetalae</taxon>
        <taxon>asterids</taxon>
        <taxon>lamiids</taxon>
        <taxon>Lamiales</taxon>
        <taxon>Plantaginaceae</taxon>
        <taxon>Cheloneae</taxon>
        <taxon>Penstemon</taxon>
    </lineage>
</organism>
<evidence type="ECO:0000256" key="4">
    <source>
        <dbReference type="ARBA" id="ARBA00023242"/>
    </source>
</evidence>
<proteinExistence type="predicted"/>
<keyword evidence="7" id="KW-1185">Reference proteome</keyword>
<evidence type="ECO:0000313" key="6">
    <source>
        <dbReference type="EMBL" id="KAK4487135.1"/>
    </source>
</evidence>
<keyword evidence="3" id="KW-0804">Transcription</keyword>
<feature type="compositionally biased region" description="Polar residues" evidence="5">
    <location>
        <begin position="1"/>
        <end position="41"/>
    </location>
</feature>
<dbReference type="InterPro" id="IPR044660">
    <property type="entry name" value="IBH1-like"/>
</dbReference>
<dbReference type="PANTHER" id="PTHR33124">
    <property type="entry name" value="TRANSCRIPTION FACTOR IBH1-LIKE 1"/>
    <property type="match status" value="1"/>
</dbReference>
<protein>
    <submittedName>
        <fullName evidence="6">Uncharacterized protein</fullName>
    </submittedName>
</protein>
<dbReference type="InterPro" id="IPR044549">
    <property type="entry name" value="bHLH_AtIBH1-like"/>
</dbReference>
<dbReference type="EMBL" id="JAYDYQ010002152">
    <property type="protein sequence ID" value="KAK4487135.1"/>
    <property type="molecule type" value="Genomic_DNA"/>
</dbReference>
<feature type="compositionally biased region" description="Basic residues" evidence="5">
    <location>
        <begin position="48"/>
        <end position="58"/>
    </location>
</feature>
<evidence type="ECO:0000256" key="3">
    <source>
        <dbReference type="ARBA" id="ARBA00023163"/>
    </source>
</evidence>
<evidence type="ECO:0000256" key="2">
    <source>
        <dbReference type="ARBA" id="ARBA00023015"/>
    </source>
</evidence>
<feature type="region of interest" description="Disordered" evidence="5">
    <location>
        <begin position="1"/>
        <end position="80"/>
    </location>
</feature>
<name>A0ABR0DDT7_9LAMI</name>